<proteinExistence type="predicted"/>
<dbReference type="Proteomes" id="UP000521922">
    <property type="component" value="Unassembled WGS sequence"/>
</dbReference>
<keyword evidence="3" id="KW-1185">Reference proteome</keyword>
<dbReference type="AlphaFoldDB" id="A0A7Y9DL54"/>
<evidence type="ECO:0008006" key="4">
    <source>
        <dbReference type="Google" id="ProtNLM"/>
    </source>
</evidence>
<name>A0A7Y9DL54_9ACTN</name>
<evidence type="ECO:0000256" key="1">
    <source>
        <dbReference type="SAM" id="Phobius"/>
    </source>
</evidence>
<protein>
    <recommendedName>
        <fullName evidence="4">PH domain-containing protein</fullName>
    </recommendedName>
</protein>
<dbReference type="EMBL" id="JACCBB010000001">
    <property type="protein sequence ID" value="NYD22616.1"/>
    <property type="molecule type" value="Genomic_DNA"/>
</dbReference>
<evidence type="ECO:0000313" key="3">
    <source>
        <dbReference type="Proteomes" id="UP000521922"/>
    </source>
</evidence>
<organism evidence="2 3">
    <name type="scientific">Kineococcus aurantiacus</name>
    <dbReference type="NCBI Taxonomy" id="37633"/>
    <lineage>
        <taxon>Bacteria</taxon>
        <taxon>Bacillati</taxon>
        <taxon>Actinomycetota</taxon>
        <taxon>Actinomycetes</taxon>
        <taxon>Kineosporiales</taxon>
        <taxon>Kineosporiaceae</taxon>
        <taxon>Kineococcus</taxon>
    </lineage>
</organism>
<feature type="transmembrane region" description="Helical" evidence="1">
    <location>
        <begin position="29"/>
        <end position="47"/>
    </location>
</feature>
<keyword evidence="1" id="KW-1133">Transmembrane helix</keyword>
<comment type="caution">
    <text evidence="2">The sequence shown here is derived from an EMBL/GenBank/DDBJ whole genome shotgun (WGS) entry which is preliminary data.</text>
</comment>
<evidence type="ECO:0000313" key="2">
    <source>
        <dbReference type="EMBL" id="NYD22616.1"/>
    </source>
</evidence>
<keyword evidence="1" id="KW-0812">Transmembrane</keyword>
<feature type="transmembrane region" description="Helical" evidence="1">
    <location>
        <begin position="53"/>
        <end position="73"/>
    </location>
</feature>
<accession>A0A7Y9DL54</accession>
<gene>
    <name evidence="2" type="ORF">BJ968_002156</name>
</gene>
<keyword evidence="1" id="KW-0472">Membrane</keyword>
<sequence>MSMTPDRPESPPAGGVDVRAPRWSRAYSALFAVVWLGLLGSFALDGLRERDAGALVLVPMAAFGIFLFSRVFVVRARTRGDELVVRNSWRRRVVRRQDVEDVRTGKPQSGPSTLGESVLVLVRDGSIVTLEATWRLGWTAAGRRELADGRERLLAWARGGR</sequence>
<dbReference type="RefSeq" id="WP_179751720.1">
    <property type="nucleotide sequence ID" value="NZ_BAAAGN010000018.1"/>
</dbReference>
<reference evidence="2 3" key="1">
    <citation type="submission" date="2020-07" db="EMBL/GenBank/DDBJ databases">
        <title>Sequencing the genomes of 1000 actinobacteria strains.</title>
        <authorList>
            <person name="Klenk H.-P."/>
        </authorList>
    </citation>
    <scope>NUCLEOTIDE SEQUENCE [LARGE SCALE GENOMIC DNA]</scope>
    <source>
        <strain evidence="2 3">DSM 7487</strain>
    </source>
</reference>